<dbReference type="VEuPathDB" id="TrichDB:TVAGG3_1011130"/>
<organism evidence="1 2">
    <name type="scientific">Trichomonas vaginalis (strain ATCC PRA-98 / G3)</name>
    <dbReference type="NCBI Taxonomy" id="412133"/>
    <lineage>
        <taxon>Eukaryota</taxon>
        <taxon>Metamonada</taxon>
        <taxon>Parabasalia</taxon>
        <taxon>Trichomonadida</taxon>
        <taxon>Trichomonadidae</taxon>
        <taxon>Trichomonas</taxon>
    </lineage>
</organism>
<dbReference type="VEuPathDB" id="TrichDB:TVAG_122770"/>
<evidence type="ECO:0000313" key="1">
    <source>
        <dbReference type="EMBL" id="EAY18211.1"/>
    </source>
</evidence>
<keyword evidence="2" id="KW-1185">Reference proteome</keyword>
<dbReference type="KEGG" id="tva:5463717"/>
<dbReference type="EMBL" id="DS113221">
    <property type="protein sequence ID" value="EAY18211.1"/>
    <property type="molecule type" value="Genomic_DNA"/>
</dbReference>
<dbReference type="RefSeq" id="XP_001579197.1">
    <property type="nucleotide sequence ID" value="XM_001579147.1"/>
</dbReference>
<accession>A2DN34</accession>
<evidence type="ECO:0008006" key="3">
    <source>
        <dbReference type="Google" id="ProtNLM"/>
    </source>
</evidence>
<dbReference type="Proteomes" id="UP000001542">
    <property type="component" value="Unassembled WGS sequence"/>
</dbReference>
<reference evidence="1" key="1">
    <citation type="submission" date="2006-10" db="EMBL/GenBank/DDBJ databases">
        <authorList>
            <person name="Amadeo P."/>
            <person name="Zhao Q."/>
            <person name="Wortman J."/>
            <person name="Fraser-Liggett C."/>
            <person name="Carlton J."/>
        </authorList>
    </citation>
    <scope>NUCLEOTIDE SEQUENCE</scope>
    <source>
        <strain evidence="1">G3</strain>
    </source>
</reference>
<gene>
    <name evidence="1" type="ORF">TVAG_122770</name>
</gene>
<name>A2DN34_TRIV3</name>
<dbReference type="InterPro" id="IPR016024">
    <property type="entry name" value="ARM-type_fold"/>
</dbReference>
<reference evidence="1" key="2">
    <citation type="journal article" date="2007" name="Science">
        <title>Draft genome sequence of the sexually transmitted pathogen Trichomonas vaginalis.</title>
        <authorList>
            <person name="Carlton J.M."/>
            <person name="Hirt R.P."/>
            <person name="Silva J.C."/>
            <person name="Delcher A.L."/>
            <person name="Schatz M."/>
            <person name="Zhao Q."/>
            <person name="Wortman J.R."/>
            <person name="Bidwell S.L."/>
            <person name="Alsmark U.C.M."/>
            <person name="Besteiro S."/>
            <person name="Sicheritz-Ponten T."/>
            <person name="Noel C.J."/>
            <person name="Dacks J.B."/>
            <person name="Foster P.G."/>
            <person name="Simillion C."/>
            <person name="Van de Peer Y."/>
            <person name="Miranda-Saavedra D."/>
            <person name="Barton G.J."/>
            <person name="Westrop G.D."/>
            <person name="Mueller S."/>
            <person name="Dessi D."/>
            <person name="Fiori P.L."/>
            <person name="Ren Q."/>
            <person name="Paulsen I."/>
            <person name="Zhang H."/>
            <person name="Bastida-Corcuera F.D."/>
            <person name="Simoes-Barbosa A."/>
            <person name="Brown M.T."/>
            <person name="Hayes R.D."/>
            <person name="Mukherjee M."/>
            <person name="Okumura C.Y."/>
            <person name="Schneider R."/>
            <person name="Smith A.J."/>
            <person name="Vanacova S."/>
            <person name="Villalvazo M."/>
            <person name="Haas B.J."/>
            <person name="Pertea M."/>
            <person name="Feldblyum T.V."/>
            <person name="Utterback T.R."/>
            <person name="Shu C.L."/>
            <person name="Osoegawa K."/>
            <person name="de Jong P.J."/>
            <person name="Hrdy I."/>
            <person name="Horvathova L."/>
            <person name="Zubacova Z."/>
            <person name="Dolezal P."/>
            <person name="Malik S.B."/>
            <person name="Logsdon J.M. Jr."/>
            <person name="Henze K."/>
            <person name="Gupta A."/>
            <person name="Wang C.C."/>
            <person name="Dunne R.L."/>
            <person name="Upcroft J.A."/>
            <person name="Upcroft P."/>
            <person name="White O."/>
            <person name="Salzberg S.L."/>
            <person name="Tang P."/>
            <person name="Chiu C.-H."/>
            <person name="Lee Y.-S."/>
            <person name="Embley T.M."/>
            <person name="Coombs G.H."/>
            <person name="Mottram J.C."/>
            <person name="Tachezy J."/>
            <person name="Fraser-Liggett C.M."/>
            <person name="Johnson P.J."/>
        </authorList>
    </citation>
    <scope>NUCLEOTIDE SEQUENCE [LARGE SCALE GENOMIC DNA]</scope>
    <source>
        <strain evidence="1">G3</strain>
    </source>
</reference>
<evidence type="ECO:0000313" key="2">
    <source>
        <dbReference type="Proteomes" id="UP000001542"/>
    </source>
</evidence>
<dbReference type="InParanoid" id="A2DN34"/>
<sequence>MFYQNQRISEVSGDVGCEIIRSNNDNIKVPIFDFVINNLEDSEALKNRSFLSVVCCIGRLSKYNSERADPIFEKLLALLKENQEDCVMKALSSFMEYKLNPSDVILEIFNIVFSLDVSVLEKLPSSCELIANCLRQYPNILSDILEDEKFNTLLSQDSTSDTIIIG</sequence>
<protein>
    <recommendedName>
        <fullName evidence="3">Clathrin/coatomer adaptor adaptin-like N-terminal domain-containing protein</fullName>
    </recommendedName>
</protein>
<dbReference type="AlphaFoldDB" id="A2DN34"/>
<proteinExistence type="predicted"/>
<dbReference type="SUPFAM" id="SSF48371">
    <property type="entry name" value="ARM repeat"/>
    <property type="match status" value="1"/>
</dbReference>